<accession>A0A7E5WWF2</accession>
<sequence>MKISSLLNIALGEDVLVEVQQGWLSGKLVEAVTGDYFYSFKGIPYAKPPIGSLRFKAPEEPDSWNGVRNAIENGPVCPQIQNLKNYYVPGSEDCLFLNVFTPDMNPPTPLPVMFYIHGGLYKSSSGDDTFLGPDFMISKNVIVVTINYRLDAIGFLSMETKEVPGNAGMKDQVLALQWVRRNINKFGGDPNRITMFGQSAGAASIAYHMVSPMSKGLFQRGILLSGVPNLDCFYSYKPRDRAFKLGKILGFETKNTSELLTFLQSVPVKKLINTTSTLLASEEITSIIFKLHPFVPVIEKDFGQQRFLIEDPFKTLERGNVNKVDVLCGYTSHENLLLIPFYVNWFYIERYNRYRELFVPTKILFSSPPDVILHLADRITDHYFGDKTISVSNMPEFINYASAATMFYDVHRFLRRWPQVGTTYFYKFSAYSARSMYGHQGANYGIYGSSHLDDLLHLFYQKDLDLPYKRNTKEYRIV</sequence>
<protein>
    <submittedName>
        <fullName evidence="4">Esterase B1-like</fullName>
    </submittedName>
</protein>
<dbReference type="OrthoDB" id="19653at2759"/>
<evidence type="ECO:0000256" key="1">
    <source>
        <dbReference type="ARBA" id="ARBA00023180"/>
    </source>
</evidence>
<organism evidence="3 4">
    <name type="scientific">Trichoplusia ni</name>
    <name type="common">Cabbage looper</name>
    <dbReference type="NCBI Taxonomy" id="7111"/>
    <lineage>
        <taxon>Eukaryota</taxon>
        <taxon>Metazoa</taxon>
        <taxon>Ecdysozoa</taxon>
        <taxon>Arthropoda</taxon>
        <taxon>Hexapoda</taxon>
        <taxon>Insecta</taxon>
        <taxon>Pterygota</taxon>
        <taxon>Neoptera</taxon>
        <taxon>Endopterygota</taxon>
        <taxon>Lepidoptera</taxon>
        <taxon>Glossata</taxon>
        <taxon>Ditrysia</taxon>
        <taxon>Noctuoidea</taxon>
        <taxon>Noctuidae</taxon>
        <taxon>Plusiinae</taxon>
        <taxon>Trichoplusia</taxon>
    </lineage>
</organism>
<dbReference type="PROSITE" id="PS00941">
    <property type="entry name" value="CARBOXYLESTERASE_B_2"/>
    <property type="match status" value="1"/>
</dbReference>
<dbReference type="Pfam" id="PF00135">
    <property type="entry name" value="COesterase"/>
    <property type="match status" value="1"/>
</dbReference>
<evidence type="ECO:0000259" key="2">
    <source>
        <dbReference type="Pfam" id="PF00135"/>
    </source>
</evidence>
<dbReference type="FunCoup" id="A0A7E5WWF2">
    <property type="interactions" value="66"/>
</dbReference>
<dbReference type="Gene3D" id="3.40.50.1820">
    <property type="entry name" value="alpha/beta hydrolase"/>
    <property type="match status" value="1"/>
</dbReference>
<dbReference type="Proteomes" id="UP000322000">
    <property type="component" value="Chromosome 27"/>
</dbReference>
<keyword evidence="1" id="KW-0325">Glycoprotein</keyword>
<proteinExistence type="predicted"/>
<dbReference type="InterPro" id="IPR050309">
    <property type="entry name" value="Type-B_Carboxylest/Lipase"/>
</dbReference>
<evidence type="ECO:0000313" key="4">
    <source>
        <dbReference type="RefSeq" id="XP_026744617.1"/>
    </source>
</evidence>
<dbReference type="AlphaFoldDB" id="A0A7E5WWF2"/>
<dbReference type="InterPro" id="IPR029058">
    <property type="entry name" value="AB_hydrolase_fold"/>
</dbReference>
<dbReference type="InParanoid" id="A0A7E5WWF2"/>
<dbReference type="PANTHER" id="PTHR11559">
    <property type="entry name" value="CARBOXYLESTERASE"/>
    <property type="match status" value="1"/>
</dbReference>
<dbReference type="SUPFAM" id="SSF53474">
    <property type="entry name" value="alpha/beta-Hydrolases"/>
    <property type="match status" value="1"/>
</dbReference>
<name>A0A7E5WWF2_TRINI</name>
<keyword evidence="3" id="KW-1185">Reference proteome</keyword>
<reference evidence="4" key="1">
    <citation type="submission" date="2025-08" db="UniProtKB">
        <authorList>
            <consortium name="RefSeq"/>
        </authorList>
    </citation>
    <scope>IDENTIFICATION</scope>
</reference>
<dbReference type="KEGG" id="tnl:113505935"/>
<evidence type="ECO:0000313" key="3">
    <source>
        <dbReference type="Proteomes" id="UP000322000"/>
    </source>
</evidence>
<feature type="domain" description="Carboxylesterase type B" evidence="2">
    <location>
        <begin position="15"/>
        <end position="460"/>
    </location>
</feature>
<dbReference type="GeneID" id="113505935"/>
<dbReference type="InterPro" id="IPR019819">
    <property type="entry name" value="Carboxylesterase_B_CS"/>
</dbReference>
<dbReference type="RefSeq" id="XP_026744617.1">
    <property type="nucleotide sequence ID" value="XM_026888816.1"/>
</dbReference>
<gene>
    <name evidence="4" type="primary">LOC113505935</name>
</gene>
<dbReference type="InterPro" id="IPR002018">
    <property type="entry name" value="CarbesteraseB"/>
</dbReference>